<keyword evidence="2" id="KW-0732">Signal</keyword>
<dbReference type="AlphaFoldDB" id="I8TDI5"/>
<comment type="caution">
    <text evidence="3">The sequence shown here is derived from an EMBL/GenBank/DDBJ whole genome shotgun (WGS) entry which is preliminary data.</text>
</comment>
<organism evidence="3 4">
    <name type="scientific">Hydrocarboniphaga effusa AP103</name>
    <dbReference type="NCBI Taxonomy" id="1172194"/>
    <lineage>
        <taxon>Bacteria</taxon>
        <taxon>Pseudomonadati</taxon>
        <taxon>Pseudomonadota</taxon>
        <taxon>Gammaproteobacteria</taxon>
        <taxon>Nevskiales</taxon>
        <taxon>Nevskiaceae</taxon>
        <taxon>Hydrocarboniphaga</taxon>
    </lineage>
</organism>
<feature type="compositionally biased region" description="Low complexity" evidence="1">
    <location>
        <begin position="338"/>
        <end position="349"/>
    </location>
</feature>
<evidence type="ECO:0000256" key="2">
    <source>
        <dbReference type="SAM" id="SignalP"/>
    </source>
</evidence>
<dbReference type="Proteomes" id="UP000003704">
    <property type="component" value="Unassembled WGS sequence"/>
</dbReference>
<gene>
    <name evidence="3" type="ORF">WQQ_21620</name>
</gene>
<accession>I8TDI5</accession>
<feature type="compositionally biased region" description="Basic and acidic residues" evidence="1">
    <location>
        <begin position="356"/>
        <end position="368"/>
    </location>
</feature>
<name>I8TDI5_9GAMM</name>
<evidence type="ECO:0000313" key="4">
    <source>
        <dbReference type="Proteomes" id="UP000003704"/>
    </source>
</evidence>
<proteinExistence type="predicted"/>
<evidence type="ECO:0000313" key="3">
    <source>
        <dbReference type="EMBL" id="EIT72025.1"/>
    </source>
</evidence>
<sequence>MGIINRGGLLAACCFVPAVAFAAPATLVGWFDQLPKPPKSAAEAQAKVRLQNGRVEISDAAFASYLAELDAKEAALTQQNQHIAESFGDGSDMQAELSAAAGGDLNDPEFIAKLEAMSDAEKIAFAQRMSAPSQAAMKKQRGGISMAGDEPAAVRTAMGAATSYAQNSAPLAQAMAGPNGIVLHSTHSFEAHARLDASLDQDAKTCMAGGTAEQQTTCLQQKTTACWTQHQTLAEQQLKALQTQWQSDYAQARKAAQEADKTLAPARYGEAATSVAGKTLLLNHQGQLLSTAKLLAQSSEKAWLDSAKWQLAQQQSANGELSPLPGSCGYVAMYGRSGSNGRSGSSRSRLAPVNDAAKKAQDSAKKVLDWLKK</sequence>
<evidence type="ECO:0000256" key="1">
    <source>
        <dbReference type="SAM" id="MobiDB-lite"/>
    </source>
</evidence>
<dbReference type="STRING" id="1172194.WQQ_21620"/>
<feature type="signal peptide" evidence="2">
    <location>
        <begin position="1"/>
        <end position="22"/>
    </location>
</feature>
<protein>
    <submittedName>
        <fullName evidence="3">Uncharacterized protein</fullName>
    </submittedName>
</protein>
<keyword evidence="4" id="KW-1185">Reference proteome</keyword>
<feature type="chain" id="PRO_5003714166" evidence="2">
    <location>
        <begin position="23"/>
        <end position="373"/>
    </location>
</feature>
<reference evidence="3 4" key="1">
    <citation type="journal article" date="2012" name="J. Bacteriol.">
        <title>Genome Sequence of n-Alkane-Degrading Hydrocarboniphaga effusa Strain AP103T (ATCC BAA-332T).</title>
        <authorList>
            <person name="Chang H.K."/>
            <person name="Zylstra G.J."/>
            <person name="Chae J.C."/>
        </authorList>
    </citation>
    <scope>NUCLEOTIDE SEQUENCE [LARGE SCALE GENOMIC DNA]</scope>
    <source>
        <strain evidence="3 4">AP103</strain>
    </source>
</reference>
<feature type="region of interest" description="Disordered" evidence="1">
    <location>
        <begin position="338"/>
        <end position="368"/>
    </location>
</feature>
<dbReference type="EMBL" id="AKGD01000001">
    <property type="protein sequence ID" value="EIT72025.1"/>
    <property type="molecule type" value="Genomic_DNA"/>
</dbReference>
<dbReference type="RefSeq" id="WP_007185105.1">
    <property type="nucleotide sequence ID" value="NZ_AKGD01000001.1"/>
</dbReference>
<dbReference type="OrthoDB" id="7066429at2"/>